<organism evidence="11 12">
    <name type="scientific">Candida viswanathii</name>
    <dbReference type="NCBI Taxonomy" id="5486"/>
    <lineage>
        <taxon>Eukaryota</taxon>
        <taxon>Fungi</taxon>
        <taxon>Dikarya</taxon>
        <taxon>Ascomycota</taxon>
        <taxon>Saccharomycotina</taxon>
        <taxon>Pichiomycetes</taxon>
        <taxon>Debaryomycetaceae</taxon>
        <taxon>Candida/Lodderomyces clade</taxon>
        <taxon>Candida</taxon>
    </lineage>
</organism>
<evidence type="ECO:0000313" key="12">
    <source>
        <dbReference type="Proteomes" id="UP000253472"/>
    </source>
</evidence>
<keyword evidence="12" id="KW-1185">Reference proteome</keyword>
<evidence type="ECO:0000256" key="2">
    <source>
        <dbReference type="ARBA" id="ARBA00009776"/>
    </source>
</evidence>
<dbReference type="GO" id="GO:0004550">
    <property type="term" value="F:nucleoside diphosphate kinase activity"/>
    <property type="evidence" value="ECO:0007669"/>
    <property type="project" value="TreeGrafter"/>
</dbReference>
<dbReference type="OrthoDB" id="425602at2759"/>
<dbReference type="PANTHER" id="PTHR10344:SF1">
    <property type="entry name" value="THYMIDYLATE KINASE"/>
    <property type="match status" value="1"/>
</dbReference>
<evidence type="ECO:0000256" key="9">
    <source>
        <dbReference type="ARBA" id="ARBA00022840"/>
    </source>
</evidence>
<dbReference type="InterPro" id="IPR027417">
    <property type="entry name" value="P-loop_NTPase"/>
</dbReference>
<dbReference type="GO" id="GO:0005524">
    <property type="term" value="F:ATP binding"/>
    <property type="evidence" value="ECO:0007669"/>
    <property type="project" value="UniProtKB-KW"/>
</dbReference>
<evidence type="ECO:0000256" key="1">
    <source>
        <dbReference type="ARBA" id="ARBA00004992"/>
    </source>
</evidence>
<dbReference type="GO" id="GO:0005634">
    <property type="term" value="C:nucleus"/>
    <property type="evidence" value="ECO:0007669"/>
    <property type="project" value="TreeGrafter"/>
</dbReference>
<evidence type="ECO:0000256" key="8">
    <source>
        <dbReference type="ARBA" id="ARBA00022777"/>
    </source>
</evidence>
<evidence type="ECO:0000256" key="6">
    <source>
        <dbReference type="ARBA" id="ARBA00022727"/>
    </source>
</evidence>
<gene>
    <name evidence="11" type="primary">CDC8_1</name>
    <name evidence="11" type="ORF">Cantr_10587</name>
</gene>
<protein>
    <recommendedName>
        <fullName evidence="4">Thymidylate kinase</fullName>
        <ecNumber evidence="3">2.7.4.9</ecNumber>
    </recommendedName>
</protein>
<dbReference type="EC" id="2.7.4.9" evidence="3"/>
<keyword evidence="9" id="KW-0067">ATP-binding</keyword>
<dbReference type="GO" id="GO:0005829">
    <property type="term" value="C:cytosol"/>
    <property type="evidence" value="ECO:0007669"/>
    <property type="project" value="TreeGrafter"/>
</dbReference>
<keyword evidence="7" id="KW-0547">Nucleotide-binding</keyword>
<dbReference type="InterPro" id="IPR018095">
    <property type="entry name" value="Thymidylate_kin_CS"/>
</dbReference>
<evidence type="ECO:0000256" key="7">
    <source>
        <dbReference type="ARBA" id="ARBA00022741"/>
    </source>
</evidence>
<accession>A0A367YDK8</accession>
<sequence>MPRGQLILIEGLDRSGKSTQASILASKLSPSKLIKFPDRSTPIGKLINEYLTNKSFSLNDQSAHLLFLANRWELNQEIQELLNQGHFVVLDRYIYSGIAYTLAKNGINDESISLGKNSTQLGDVDWLLGPDKGLPKPDLTLFLTLDLDEISKRKGWGDERYELQQFQAKVKDCFLQILDTKDPSICIVDVGEKTIDQVSDQLWGIIESKGKHTLIDEPISYI</sequence>
<evidence type="ECO:0000256" key="4">
    <source>
        <dbReference type="ARBA" id="ARBA00017144"/>
    </source>
</evidence>
<keyword evidence="5" id="KW-0808">Transferase</keyword>
<evidence type="ECO:0000256" key="5">
    <source>
        <dbReference type="ARBA" id="ARBA00022679"/>
    </source>
</evidence>
<proteinExistence type="inferred from homology"/>
<dbReference type="FunFam" id="3.40.50.300:FF:001633">
    <property type="entry name" value="Thymidylate kinase"/>
    <property type="match status" value="1"/>
</dbReference>
<dbReference type="SUPFAM" id="SSF52540">
    <property type="entry name" value="P-loop containing nucleoside triphosphate hydrolases"/>
    <property type="match status" value="1"/>
</dbReference>
<dbReference type="HAMAP" id="MF_00165">
    <property type="entry name" value="Thymidylate_kinase"/>
    <property type="match status" value="1"/>
</dbReference>
<dbReference type="STRING" id="5486.A0A367YDK8"/>
<dbReference type="InterPro" id="IPR018094">
    <property type="entry name" value="Thymidylate_kinase"/>
</dbReference>
<dbReference type="EMBL" id="QLNQ01000023">
    <property type="protein sequence ID" value="RCK63945.1"/>
    <property type="molecule type" value="Genomic_DNA"/>
</dbReference>
<dbReference type="GO" id="GO:0004798">
    <property type="term" value="F:dTMP kinase activity"/>
    <property type="evidence" value="ECO:0007669"/>
    <property type="project" value="UniProtKB-EC"/>
</dbReference>
<name>A0A367YDK8_9ASCO</name>
<dbReference type="Proteomes" id="UP000253472">
    <property type="component" value="Unassembled WGS sequence"/>
</dbReference>
<evidence type="ECO:0000259" key="10">
    <source>
        <dbReference type="Pfam" id="PF02223"/>
    </source>
</evidence>
<comment type="similarity">
    <text evidence="2">Belongs to the thymidylate kinase family.</text>
</comment>
<dbReference type="Pfam" id="PF02223">
    <property type="entry name" value="Thymidylate_kin"/>
    <property type="match status" value="1"/>
</dbReference>
<evidence type="ECO:0000313" key="11">
    <source>
        <dbReference type="EMBL" id="RCK63945.1"/>
    </source>
</evidence>
<dbReference type="AlphaFoldDB" id="A0A367YDK8"/>
<dbReference type="PANTHER" id="PTHR10344">
    <property type="entry name" value="THYMIDYLATE KINASE"/>
    <property type="match status" value="1"/>
</dbReference>
<dbReference type="Gene3D" id="3.40.50.300">
    <property type="entry name" value="P-loop containing nucleotide triphosphate hydrolases"/>
    <property type="match status" value="1"/>
</dbReference>
<keyword evidence="8 11" id="KW-0418">Kinase</keyword>
<dbReference type="NCBIfam" id="TIGR00041">
    <property type="entry name" value="DTMP_kinase"/>
    <property type="match status" value="1"/>
</dbReference>
<dbReference type="GO" id="GO:0006227">
    <property type="term" value="P:dUDP biosynthetic process"/>
    <property type="evidence" value="ECO:0007669"/>
    <property type="project" value="TreeGrafter"/>
</dbReference>
<feature type="domain" description="Thymidylate kinase-like" evidence="10">
    <location>
        <begin position="9"/>
        <end position="201"/>
    </location>
</feature>
<dbReference type="InterPro" id="IPR039430">
    <property type="entry name" value="Thymidylate_kin-like_dom"/>
</dbReference>
<comment type="pathway">
    <text evidence="1">Pyrimidine metabolism; dTTP biosynthesis.</text>
</comment>
<dbReference type="PROSITE" id="PS01331">
    <property type="entry name" value="THYMIDYLATE_KINASE"/>
    <property type="match status" value="1"/>
</dbReference>
<keyword evidence="6" id="KW-0545">Nucleotide biosynthesis</keyword>
<dbReference type="GO" id="GO:0006235">
    <property type="term" value="P:dTTP biosynthetic process"/>
    <property type="evidence" value="ECO:0007669"/>
    <property type="project" value="UniProtKB-ARBA"/>
</dbReference>
<comment type="caution">
    <text evidence="11">The sequence shown here is derived from an EMBL/GenBank/DDBJ whole genome shotgun (WGS) entry which is preliminary data.</text>
</comment>
<reference evidence="11 12" key="1">
    <citation type="submission" date="2018-06" db="EMBL/GenBank/DDBJ databases">
        <title>Whole genome sequencing of Candida tropicalis (genome annotated by CSBL at Korea University).</title>
        <authorList>
            <person name="Ahn J."/>
        </authorList>
    </citation>
    <scope>NUCLEOTIDE SEQUENCE [LARGE SCALE GENOMIC DNA]</scope>
    <source>
        <strain evidence="11 12">ATCC 20962</strain>
    </source>
</reference>
<evidence type="ECO:0000256" key="3">
    <source>
        <dbReference type="ARBA" id="ARBA00012980"/>
    </source>
</evidence>
<dbReference type="GO" id="GO:0006233">
    <property type="term" value="P:dTDP biosynthetic process"/>
    <property type="evidence" value="ECO:0007669"/>
    <property type="project" value="InterPro"/>
</dbReference>